<dbReference type="InterPro" id="IPR027267">
    <property type="entry name" value="AH/BAR_dom_sf"/>
</dbReference>
<name>A0A2S2PY32_9HEMI</name>
<evidence type="ECO:0000256" key="1">
    <source>
        <dbReference type="SAM" id="MobiDB-lite"/>
    </source>
</evidence>
<dbReference type="FunFam" id="1.20.1270.60:FF:000068">
    <property type="entry name" value="Islet cell autoantigen"/>
    <property type="match status" value="1"/>
</dbReference>
<dbReference type="EMBL" id="GGMS01000629">
    <property type="protein sequence ID" value="MBY69832.1"/>
    <property type="molecule type" value="Transcribed_RNA"/>
</dbReference>
<keyword evidence="4" id="KW-1185">Reference proteome</keyword>
<dbReference type="Gene3D" id="1.20.1270.60">
    <property type="entry name" value="Arfaptin homology (AH) domain/BAR domain"/>
    <property type="match status" value="1"/>
</dbReference>
<accession>A0A2S2PY32</accession>
<reference evidence="3" key="1">
    <citation type="submission" date="2018-04" db="EMBL/GenBank/DDBJ databases">
        <title>Transcriptome assembly of Sipha flava.</title>
        <authorList>
            <person name="Scully E.D."/>
            <person name="Geib S.M."/>
            <person name="Palmer N.A."/>
            <person name="Koch K."/>
            <person name="Bradshaw J."/>
            <person name="Heng-Moss T."/>
            <person name="Sarath G."/>
        </authorList>
    </citation>
    <scope>NUCLEOTIDE SEQUENCE</scope>
</reference>
<dbReference type="RefSeq" id="XP_025422299.1">
    <property type="nucleotide sequence ID" value="XM_025566514.1"/>
</dbReference>
<dbReference type="SUPFAM" id="SSF103657">
    <property type="entry name" value="BAR/IMD domain-like"/>
    <property type="match status" value="1"/>
</dbReference>
<dbReference type="GO" id="GO:0019904">
    <property type="term" value="F:protein domain specific binding"/>
    <property type="evidence" value="ECO:0007669"/>
    <property type="project" value="InterPro"/>
</dbReference>
<feature type="domain" description="AH" evidence="2">
    <location>
        <begin position="56"/>
        <end position="259"/>
    </location>
</feature>
<dbReference type="OrthoDB" id="2126778at2759"/>
<dbReference type="AlphaFoldDB" id="A0A2S2PY32"/>
<dbReference type="PANTHER" id="PTHR10164">
    <property type="entry name" value="ISLET CELL AUTOANTIGEN 1"/>
    <property type="match status" value="1"/>
</dbReference>
<dbReference type="GO" id="GO:0005794">
    <property type="term" value="C:Golgi apparatus"/>
    <property type="evidence" value="ECO:0007669"/>
    <property type="project" value="TreeGrafter"/>
</dbReference>
<gene>
    <name evidence="3" type="primary">Ica1l</name>
    <name evidence="5" type="synonym">LOC112692011</name>
    <name evidence="3" type="ORF">g.175830</name>
</gene>
<proteinExistence type="predicted"/>
<dbReference type="PROSITE" id="PS50870">
    <property type="entry name" value="AH"/>
    <property type="match status" value="1"/>
</dbReference>
<organism evidence="3">
    <name type="scientific">Sipha flava</name>
    <name type="common">yellow sugarcane aphid</name>
    <dbReference type="NCBI Taxonomy" id="143950"/>
    <lineage>
        <taxon>Eukaryota</taxon>
        <taxon>Metazoa</taxon>
        <taxon>Ecdysozoa</taxon>
        <taxon>Arthropoda</taxon>
        <taxon>Hexapoda</taxon>
        <taxon>Insecta</taxon>
        <taxon>Pterygota</taxon>
        <taxon>Neoptera</taxon>
        <taxon>Paraneoptera</taxon>
        <taxon>Hemiptera</taxon>
        <taxon>Sternorrhyncha</taxon>
        <taxon>Aphidomorpha</taxon>
        <taxon>Aphidoidea</taxon>
        <taxon>Aphididae</taxon>
        <taxon>Sipha</taxon>
    </lineage>
</organism>
<dbReference type="InterPro" id="IPR024114">
    <property type="entry name" value="Islet_autoAg_Ica1/Ica1-like"/>
</dbReference>
<dbReference type="Pfam" id="PF06456">
    <property type="entry name" value="Arfaptin"/>
    <property type="match status" value="1"/>
</dbReference>
<dbReference type="GO" id="GO:0051049">
    <property type="term" value="P:regulation of transport"/>
    <property type="evidence" value="ECO:0007669"/>
    <property type="project" value="TreeGrafter"/>
</dbReference>
<evidence type="ECO:0000313" key="4">
    <source>
        <dbReference type="Proteomes" id="UP000694846"/>
    </source>
</evidence>
<reference evidence="5" key="2">
    <citation type="submission" date="2025-04" db="UniProtKB">
        <authorList>
            <consortium name="RefSeq"/>
        </authorList>
    </citation>
    <scope>IDENTIFICATION</scope>
    <source>
        <tissue evidence="5">Whole body</tissue>
    </source>
</reference>
<evidence type="ECO:0000313" key="3">
    <source>
        <dbReference type="EMBL" id="MBY69832.1"/>
    </source>
</evidence>
<evidence type="ECO:0000259" key="2">
    <source>
        <dbReference type="PROSITE" id="PS50870"/>
    </source>
</evidence>
<dbReference type="Proteomes" id="UP000694846">
    <property type="component" value="Unplaced"/>
</dbReference>
<evidence type="ECO:0000313" key="5">
    <source>
        <dbReference type="RefSeq" id="XP_025422299.1"/>
    </source>
</evidence>
<dbReference type="InterPro" id="IPR010504">
    <property type="entry name" value="AH_dom"/>
</dbReference>
<protein>
    <submittedName>
        <fullName evidence="3 5">Islet cell autoantigen 1-like protein</fullName>
    </submittedName>
</protein>
<dbReference type="SMART" id="SM01015">
    <property type="entry name" value="Arfaptin"/>
    <property type="match status" value="1"/>
</dbReference>
<feature type="region of interest" description="Disordered" evidence="1">
    <location>
        <begin position="387"/>
        <end position="406"/>
    </location>
</feature>
<dbReference type="PANTHER" id="PTHR10164:SF4">
    <property type="entry name" value="GH23156P"/>
    <property type="match status" value="1"/>
</dbReference>
<sequence>MSLSESGWNTYDAPGLNRWQNNANGSTVSKMQHKYWVTKQQVCKKLGKKDDEFIVASDAELDAKLELFKSIRSSCLHLQRIVNKYDEKIYNLAYEENQMGLFLKKSGNKDQTKAGEMMQILGSCMAQSGQERVGLRTPLARLHQEIETFCLRAVEDTRGDVKRMENARTDYRAALNWMKDVSQELDPDTNSQLDKFKNVQTKVKKSKQQFDHHKLVCLQKVDLLAAARCNMFSHVLIFYQQSLQRFAESVAASFENATKDFKQYQQYDFKMIKELRTDSVKSKTDDNSNDSSSYTELGIEATCDQSEENNETALLSLFDGNDSFGNFLSNPYESSQEEKDTEIKQYGITGDEFLPSQLLSDLLFGSSEPNTKKSAVSSNNWSDIFADLDPLNDPGSAFKREPLDLL</sequence>